<protein>
    <recommendedName>
        <fullName evidence="3">DUF2867 domain-containing protein</fullName>
    </recommendedName>
</protein>
<evidence type="ECO:0000313" key="2">
    <source>
        <dbReference type="Proteomes" id="UP000095713"/>
    </source>
</evidence>
<evidence type="ECO:0008006" key="3">
    <source>
        <dbReference type="Google" id="ProtNLM"/>
    </source>
</evidence>
<dbReference type="OrthoDB" id="7058586at2"/>
<dbReference type="RefSeq" id="WP_069831131.1">
    <property type="nucleotide sequence ID" value="NZ_MDJD01000054.1"/>
</dbReference>
<keyword evidence="2" id="KW-1185">Reference proteome</keyword>
<comment type="caution">
    <text evidence="1">The sequence shown here is derived from an EMBL/GenBank/DDBJ whole genome shotgun (WGS) entry which is preliminary data.</text>
</comment>
<dbReference type="AlphaFoldDB" id="A0A1E5SH51"/>
<dbReference type="Pfam" id="PF11066">
    <property type="entry name" value="DUF2867"/>
    <property type="match status" value="1"/>
</dbReference>
<sequence>MKKVKEESTELTEDLKKWLSKIDFSDTFLTTNHTNNIEEIVNLVFNTTPKWIALLFKLRNKIACFIGLKTKEPDDYNEDFKVGGYIKFFKIYFISENEVVLGADDSHLNFRAITNKSNSDSYNIKVTTLVEYNNIKGEIYMRIIKPFHEKVVKRMVKNAYVKNDNYSES</sequence>
<reference evidence="1 2" key="1">
    <citation type="submission" date="2016-05" db="EMBL/GenBank/DDBJ databases">
        <title>Draft Genome Sequence of Algibacter sp. Strain SK-16 Isolated from the Surface Water of Aburatsubo Inlet.</title>
        <authorList>
            <person name="Wong S.-K."/>
            <person name="Yoshizawa S."/>
            <person name="Nakajima Y."/>
            <person name="Ogura Y."/>
            <person name="Tetsuya H."/>
            <person name="Hamasaki K."/>
        </authorList>
    </citation>
    <scope>NUCLEOTIDE SEQUENCE [LARGE SCALE GENOMIC DNA]</scope>
    <source>
        <strain evidence="1 2">SK-16</strain>
    </source>
</reference>
<dbReference type="EMBL" id="MDJD01000054">
    <property type="protein sequence ID" value="OEJ98443.1"/>
    <property type="molecule type" value="Genomic_DNA"/>
</dbReference>
<proteinExistence type="predicted"/>
<evidence type="ECO:0000313" key="1">
    <source>
        <dbReference type="EMBL" id="OEJ98443.1"/>
    </source>
</evidence>
<accession>A0A1E5SH51</accession>
<dbReference type="Proteomes" id="UP000095713">
    <property type="component" value="Unassembled WGS sequence"/>
</dbReference>
<dbReference type="InterPro" id="IPR021295">
    <property type="entry name" value="DUF2867"/>
</dbReference>
<name>A0A1E5SH51_9FLAO</name>
<organism evidence="1 2">
    <name type="scientific">Flavivirga aquatica</name>
    <dbReference type="NCBI Taxonomy" id="1849968"/>
    <lineage>
        <taxon>Bacteria</taxon>
        <taxon>Pseudomonadati</taxon>
        <taxon>Bacteroidota</taxon>
        <taxon>Flavobacteriia</taxon>
        <taxon>Flavobacteriales</taxon>
        <taxon>Flavobacteriaceae</taxon>
        <taxon>Flavivirga</taxon>
    </lineage>
</organism>
<gene>
    <name evidence="1" type="ORF">A8C32_04305</name>
</gene>